<evidence type="ECO:0000313" key="1">
    <source>
        <dbReference type="EMBL" id="KAI3744004.1"/>
    </source>
</evidence>
<reference evidence="1 2" key="2">
    <citation type="journal article" date="2022" name="Mol. Ecol. Resour.">
        <title>The genomes of chicory, endive, great burdock and yacon provide insights into Asteraceae paleo-polyploidization history and plant inulin production.</title>
        <authorList>
            <person name="Fan W."/>
            <person name="Wang S."/>
            <person name="Wang H."/>
            <person name="Wang A."/>
            <person name="Jiang F."/>
            <person name="Liu H."/>
            <person name="Zhao H."/>
            <person name="Xu D."/>
            <person name="Zhang Y."/>
        </authorList>
    </citation>
    <scope>NUCLEOTIDE SEQUENCE [LARGE SCALE GENOMIC DNA]</scope>
    <source>
        <strain evidence="2">cv. Yunnan</strain>
        <tissue evidence="1">Leaves</tissue>
    </source>
</reference>
<protein>
    <submittedName>
        <fullName evidence="1">Uncharacterized protein</fullName>
    </submittedName>
</protein>
<reference evidence="2" key="1">
    <citation type="journal article" date="2022" name="Mol. Ecol. Resour.">
        <title>The genomes of chicory, endive, great burdock and yacon provide insights into Asteraceae palaeo-polyploidization history and plant inulin production.</title>
        <authorList>
            <person name="Fan W."/>
            <person name="Wang S."/>
            <person name="Wang H."/>
            <person name="Wang A."/>
            <person name="Jiang F."/>
            <person name="Liu H."/>
            <person name="Zhao H."/>
            <person name="Xu D."/>
            <person name="Zhang Y."/>
        </authorList>
    </citation>
    <scope>NUCLEOTIDE SEQUENCE [LARGE SCALE GENOMIC DNA]</scope>
    <source>
        <strain evidence="2">cv. Yunnan</strain>
    </source>
</reference>
<dbReference type="Proteomes" id="UP001056120">
    <property type="component" value="Linkage Group LG19"/>
</dbReference>
<proteinExistence type="predicted"/>
<dbReference type="EMBL" id="CM042036">
    <property type="protein sequence ID" value="KAI3744004.1"/>
    <property type="molecule type" value="Genomic_DNA"/>
</dbReference>
<gene>
    <name evidence="1" type="ORF">L1987_57076</name>
</gene>
<name>A0ACB9DBL4_9ASTR</name>
<organism evidence="1 2">
    <name type="scientific">Smallanthus sonchifolius</name>
    <dbReference type="NCBI Taxonomy" id="185202"/>
    <lineage>
        <taxon>Eukaryota</taxon>
        <taxon>Viridiplantae</taxon>
        <taxon>Streptophyta</taxon>
        <taxon>Embryophyta</taxon>
        <taxon>Tracheophyta</taxon>
        <taxon>Spermatophyta</taxon>
        <taxon>Magnoliopsida</taxon>
        <taxon>eudicotyledons</taxon>
        <taxon>Gunneridae</taxon>
        <taxon>Pentapetalae</taxon>
        <taxon>asterids</taxon>
        <taxon>campanulids</taxon>
        <taxon>Asterales</taxon>
        <taxon>Asteraceae</taxon>
        <taxon>Asteroideae</taxon>
        <taxon>Heliantheae alliance</taxon>
        <taxon>Millerieae</taxon>
        <taxon>Smallanthus</taxon>
    </lineage>
</organism>
<comment type="caution">
    <text evidence="1">The sequence shown here is derived from an EMBL/GenBank/DDBJ whole genome shotgun (WGS) entry which is preliminary data.</text>
</comment>
<keyword evidence="2" id="KW-1185">Reference proteome</keyword>
<evidence type="ECO:0000313" key="2">
    <source>
        <dbReference type="Proteomes" id="UP001056120"/>
    </source>
</evidence>
<sequence length="165" mass="18894">MVFINSDFRFITFGLLAPILITFSIPNLSSPKFEVDDQHLNSWKLKRVMNAPDRYERFVLPEGTKKVSYERDTKIMNAASFTIEREDHTIGNIVRVQLHRDGNVVFAGYKPPHPLQHKIIVRVYTTSQSSPMQAYNQSITDLDKELDHLKVAFEAEVARASGELS</sequence>
<accession>A0ACB9DBL4</accession>